<gene>
    <name evidence="2" type="ORF">AWR36_000400</name>
</gene>
<evidence type="ECO:0000313" key="2">
    <source>
        <dbReference type="EMBL" id="PCO06285.1"/>
    </source>
</evidence>
<dbReference type="Pfam" id="PF19694">
    <property type="entry name" value="DUF6194"/>
    <property type="match status" value="1"/>
</dbReference>
<comment type="caution">
    <text evidence="2">The sequence shown here is derived from an EMBL/GenBank/DDBJ whole genome shotgun (WGS) entry which is preliminary data.</text>
</comment>
<dbReference type="EMBL" id="LRFG02000001">
    <property type="protein sequence ID" value="PCO06285.1"/>
    <property type="molecule type" value="Genomic_DNA"/>
</dbReference>
<dbReference type="RefSeq" id="WP_067079627.1">
    <property type="nucleotide sequence ID" value="NZ_LRFG02000001.1"/>
</dbReference>
<organism evidence="2 3">
    <name type="scientific">Microbulbifer flavimaris</name>
    <dbReference type="NCBI Taxonomy" id="1781068"/>
    <lineage>
        <taxon>Bacteria</taxon>
        <taxon>Pseudomonadati</taxon>
        <taxon>Pseudomonadota</taxon>
        <taxon>Gammaproteobacteria</taxon>
        <taxon>Cellvibrionales</taxon>
        <taxon>Microbulbiferaceae</taxon>
        <taxon>Microbulbifer</taxon>
    </lineage>
</organism>
<name>A0ABX4I1J3_9GAMM</name>
<reference evidence="2" key="1">
    <citation type="submission" date="2017-08" db="EMBL/GenBank/DDBJ databases">
        <title>Microbulbifer marisrubri sp. nov., a halophilic alphaproteobacterium isolated from marine sediment of the Yellow Sea, China.</title>
        <authorList>
            <person name="Zhang G."/>
            <person name="Xiong Q."/>
        </authorList>
    </citation>
    <scope>NUCLEOTIDE SEQUENCE [LARGE SCALE GENOMIC DNA]</scope>
    <source>
        <strain evidence="2">WRN-8</strain>
    </source>
</reference>
<evidence type="ECO:0000259" key="1">
    <source>
        <dbReference type="Pfam" id="PF19694"/>
    </source>
</evidence>
<dbReference type="Proteomes" id="UP000218427">
    <property type="component" value="Unassembled WGS sequence"/>
</dbReference>
<sequence length="150" mass="17127">MQKDEIANYISHHYRGVISVDAWGEQSFFYNPERNLPRGVYFATLKAKDGENDQASGLDRKGVYRFNFGVTKPTFESVLGPKPSRPAAGGVVKTGHNFRQLNTLMPHPVYGWMSWVCILNPDRESFDNLLPLLEESYALAVRKYDKRVKT</sequence>
<accession>A0ABX4I1J3</accession>
<proteinExistence type="predicted"/>
<keyword evidence="3" id="KW-1185">Reference proteome</keyword>
<protein>
    <recommendedName>
        <fullName evidence="1">DUF6194 domain-containing protein</fullName>
    </recommendedName>
</protein>
<evidence type="ECO:0000313" key="3">
    <source>
        <dbReference type="Proteomes" id="UP000218427"/>
    </source>
</evidence>
<dbReference type="InterPro" id="IPR045676">
    <property type="entry name" value="DUF6194"/>
</dbReference>
<feature type="domain" description="DUF6194" evidence="1">
    <location>
        <begin position="1"/>
        <end position="148"/>
    </location>
</feature>